<dbReference type="InterPro" id="IPR016181">
    <property type="entry name" value="Acyl_CoA_acyltransferase"/>
</dbReference>
<evidence type="ECO:0000313" key="9">
    <source>
        <dbReference type="Proteomes" id="UP000449944"/>
    </source>
</evidence>
<evidence type="ECO:0000256" key="6">
    <source>
        <dbReference type="ARBA" id="ARBA00049880"/>
    </source>
</evidence>
<comment type="caution">
    <text evidence="8">The sequence shown here is derived from an EMBL/GenBank/DDBJ whole genome shotgun (WGS) entry which is preliminary data.</text>
</comment>
<dbReference type="Gene3D" id="3.40.630.30">
    <property type="match status" value="1"/>
</dbReference>
<comment type="similarity">
    <text evidence="1">Belongs to the acetyltransferase family. GNAT subfamily.</text>
</comment>
<keyword evidence="2" id="KW-0678">Repressor</keyword>
<dbReference type="EMBL" id="WLUB01000052">
    <property type="protein sequence ID" value="MTC35864.1"/>
    <property type="molecule type" value="Genomic_DNA"/>
</dbReference>
<evidence type="ECO:0000256" key="5">
    <source>
        <dbReference type="ARBA" id="ARBA00023315"/>
    </source>
</evidence>
<dbReference type="Proteomes" id="UP000449944">
    <property type="component" value="Unassembled WGS sequence"/>
</dbReference>
<dbReference type="PANTHER" id="PTHR36449">
    <property type="entry name" value="ACETYLTRANSFERASE-RELATED"/>
    <property type="match status" value="1"/>
</dbReference>
<comment type="catalytic activity">
    <reaction evidence="6">
        <text>glycyl-tRNA(Gly) + acetyl-CoA = N-acetylglycyl-tRNA(Gly) + CoA + H(+)</text>
        <dbReference type="Rhea" id="RHEA:81867"/>
        <dbReference type="Rhea" id="RHEA-COMP:9683"/>
        <dbReference type="Rhea" id="RHEA-COMP:19766"/>
        <dbReference type="ChEBI" id="CHEBI:15378"/>
        <dbReference type="ChEBI" id="CHEBI:57287"/>
        <dbReference type="ChEBI" id="CHEBI:57288"/>
        <dbReference type="ChEBI" id="CHEBI:78522"/>
        <dbReference type="ChEBI" id="CHEBI:232036"/>
    </reaction>
</comment>
<dbReference type="PANTHER" id="PTHR36449:SF1">
    <property type="entry name" value="ACETYLTRANSFERASE"/>
    <property type="match status" value="1"/>
</dbReference>
<dbReference type="AlphaFoldDB" id="A0AAW9VEV8"/>
<keyword evidence="3" id="KW-1277">Toxin-antitoxin system</keyword>
<feature type="domain" description="N-acetyltransferase" evidence="7">
    <location>
        <begin position="58"/>
        <end position="146"/>
    </location>
</feature>
<organism evidence="8 9">
    <name type="scientific">Providencia alcalifaciens</name>
    <dbReference type="NCBI Taxonomy" id="126385"/>
    <lineage>
        <taxon>Bacteria</taxon>
        <taxon>Pseudomonadati</taxon>
        <taxon>Pseudomonadota</taxon>
        <taxon>Gammaproteobacteria</taxon>
        <taxon>Enterobacterales</taxon>
        <taxon>Morganellaceae</taxon>
        <taxon>Providencia</taxon>
    </lineage>
</organism>
<evidence type="ECO:0000313" key="8">
    <source>
        <dbReference type="EMBL" id="MTC35864.1"/>
    </source>
</evidence>
<dbReference type="GO" id="GO:0016747">
    <property type="term" value="F:acyltransferase activity, transferring groups other than amino-acyl groups"/>
    <property type="evidence" value="ECO:0007669"/>
    <property type="project" value="InterPro"/>
</dbReference>
<keyword evidence="4" id="KW-0808">Transferase</keyword>
<dbReference type="SUPFAM" id="SSF55729">
    <property type="entry name" value="Acyl-CoA N-acyltransferases (Nat)"/>
    <property type="match status" value="1"/>
</dbReference>
<accession>A0AAW9VEV8</accession>
<gene>
    <name evidence="8" type="ORF">GKR67_14775</name>
</gene>
<reference evidence="8 9" key="1">
    <citation type="submission" date="2019-10" db="EMBL/GenBank/DDBJ databases">
        <title>Comparative genomic analysis of Providencia.</title>
        <authorList>
            <person name="Yuan C."/>
            <person name="Wei Y."/>
            <person name="Yin Z."/>
        </authorList>
    </citation>
    <scope>NUCLEOTIDE SEQUENCE [LARGE SCALE GENOMIC DNA]</scope>
    <source>
        <strain evidence="9">wls1934</strain>
    </source>
</reference>
<evidence type="ECO:0000256" key="1">
    <source>
        <dbReference type="ARBA" id="ARBA00009342"/>
    </source>
</evidence>
<evidence type="ECO:0000256" key="3">
    <source>
        <dbReference type="ARBA" id="ARBA00022649"/>
    </source>
</evidence>
<evidence type="ECO:0000259" key="7">
    <source>
        <dbReference type="Pfam" id="PF13508"/>
    </source>
</evidence>
<evidence type="ECO:0000256" key="2">
    <source>
        <dbReference type="ARBA" id="ARBA00022491"/>
    </source>
</evidence>
<keyword evidence="5" id="KW-0012">Acyltransferase</keyword>
<dbReference type="Pfam" id="PF13508">
    <property type="entry name" value="Acetyltransf_7"/>
    <property type="match status" value="1"/>
</dbReference>
<dbReference type="InterPro" id="IPR000182">
    <property type="entry name" value="GNAT_dom"/>
</dbReference>
<evidence type="ECO:0000256" key="4">
    <source>
        <dbReference type="ARBA" id="ARBA00022679"/>
    </source>
</evidence>
<proteinExistence type="inferred from homology"/>
<protein>
    <submittedName>
        <fullName evidence="8">GNAT family N-acetyltransferase</fullName>
    </submittedName>
</protein>
<sequence>MNLQLSAPKPLSSSHRLDDFFCGESSLDDWLKRRALSNHLNGASRTFVIADSYEHVWGYYALATGAISHNEATGRVRRNMPEPIPVIVLGRLAIDLRAQGRKLGASLLQDAVVRVRAVAENTGVRALLVHSLNDKAKLFYEYYGFTASPTSPMTLMLRL</sequence>
<dbReference type="RefSeq" id="WP_006663555.1">
    <property type="nucleotide sequence ID" value="NZ_JBBMVT010000019.1"/>
</dbReference>
<name>A0AAW9VEV8_9GAMM</name>